<proteinExistence type="predicted"/>
<protein>
    <submittedName>
        <fullName evidence="1">Uncharacterized protein</fullName>
    </submittedName>
</protein>
<comment type="caution">
    <text evidence="1">The sequence shown here is derived from an EMBL/GenBank/DDBJ whole genome shotgun (WGS) entry which is preliminary data.</text>
</comment>
<evidence type="ECO:0000313" key="1">
    <source>
        <dbReference type="EMBL" id="KKN36660.1"/>
    </source>
</evidence>
<gene>
    <name evidence="1" type="ORF">LCGC14_0771270</name>
</gene>
<dbReference type="EMBL" id="LAZR01001951">
    <property type="protein sequence ID" value="KKN36660.1"/>
    <property type="molecule type" value="Genomic_DNA"/>
</dbReference>
<accession>A0A0F9PYC3</accession>
<reference evidence="1" key="1">
    <citation type="journal article" date="2015" name="Nature">
        <title>Complex archaea that bridge the gap between prokaryotes and eukaryotes.</title>
        <authorList>
            <person name="Spang A."/>
            <person name="Saw J.H."/>
            <person name="Jorgensen S.L."/>
            <person name="Zaremba-Niedzwiedzka K."/>
            <person name="Martijn J."/>
            <person name="Lind A.E."/>
            <person name="van Eijk R."/>
            <person name="Schleper C."/>
            <person name="Guy L."/>
            <person name="Ettema T.J."/>
        </authorList>
    </citation>
    <scope>NUCLEOTIDE SEQUENCE</scope>
</reference>
<organism evidence="1">
    <name type="scientific">marine sediment metagenome</name>
    <dbReference type="NCBI Taxonomy" id="412755"/>
    <lineage>
        <taxon>unclassified sequences</taxon>
        <taxon>metagenomes</taxon>
        <taxon>ecological metagenomes</taxon>
    </lineage>
</organism>
<sequence length="81" mass="9048">MKIIILLILVVNTAYSQIEADNGQIAWRTVKQYEGNSKSLMKQLKSSGKFSTLELLDDTIIGKFTDTPINFQGTASMYLMA</sequence>
<dbReference type="AlphaFoldDB" id="A0A0F9PYC3"/>
<name>A0A0F9PYC3_9ZZZZ</name>